<proteinExistence type="predicted"/>
<feature type="domain" description="CARDB" evidence="1">
    <location>
        <begin position="253"/>
        <end position="299"/>
    </location>
</feature>
<dbReference type="Pfam" id="PF07705">
    <property type="entry name" value="CARDB"/>
    <property type="match status" value="3"/>
</dbReference>
<dbReference type="AlphaFoldDB" id="X1RTN2"/>
<dbReference type="InterPro" id="IPR011635">
    <property type="entry name" value="CARDB"/>
</dbReference>
<feature type="non-terminal residue" evidence="2">
    <location>
        <position position="300"/>
    </location>
</feature>
<reference evidence="2" key="1">
    <citation type="journal article" date="2014" name="Front. Microbiol.">
        <title>High frequency of phylogenetically diverse reductive dehalogenase-homologous genes in deep subseafloor sedimentary metagenomes.</title>
        <authorList>
            <person name="Kawai M."/>
            <person name="Futagami T."/>
            <person name="Toyoda A."/>
            <person name="Takaki Y."/>
            <person name="Nishi S."/>
            <person name="Hori S."/>
            <person name="Arai W."/>
            <person name="Tsubouchi T."/>
            <person name="Morono Y."/>
            <person name="Uchiyama I."/>
            <person name="Ito T."/>
            <person name="Fujiyama A."/>
            <person name="Inagaki F."/>
            <person name="Takami H."/>
        </authorList>
    </citation>
    <scope>NUCLEOTIDE SEQUENCE</scope>
    <source>
        <strain evidence="2">Expedition CK06-06</strain>
    </source>
</reference>
<protein>
    <recommendedName>
        <fullName evidence="1">CARDB domain-containing protein</fullName>
    </recommendedName>
</protein>
<dbReference type="Gene3D" id="2.60.40.10">
    <property type="entry name" value="Immunoglobulins"/>
    <property type="match status" value="3"/>
</dbReference>
<feature type="non-terminal residue" evidence="2">
    <location>
        <position position="1"/>
    </location>
</feature>
<evidence type="ECO:0000259" key="1">
    <source>
        <dbReference type="Pfam" id="PF07705"/>
    </source>
</evidence>
<name>X1RTN2_9ZZZZ</name>
<feature type="domain" description="CARDB" evidence="1">
    <location>
        <begin position="146"/>
        <end position="245"/>
    </location>
</feature>
<evidence type="ECO:0000313" key="2">
    <source>
        <dbReference type="EMBL" id="GAI83998.1"/>
    </source>
</evidence>
<organism evidence="2">
    <name type="scientific">marine sediment metagenome</name>
    <dbReference type="NCBI Taxonomy" id="412755"/>
    <lineage>
        <taxon>unclassified sequences</taxon>
        <taxon>metagenomes</taxon>
        <taxon>ecological metagenomes</taxon>
    </lineage>
</organism>
<feature type="domain" description="CARDB" evidence="1">
    <location>
        <begin position="41"/>
        <end position="139"/>
    </location>
</feature>
<gene>
    <name evidence="2" type="ORF">S12H4_19456</name>
</gene>
<dbReference type="EMBL" id="BARW01009733">
    <property type="protein sequence ID" value="GAI83998.1"/>
    <property type="molecule type" value="Genomic_DNA"/>
</dbReference>
<accession>X1RTN2</accession>
<sequence length="300" mass="32482">GLNSPLIEVGASAVAHSKNKVIKNDDSNIEKMVIYSVTSLSDLLIEGITLSPSHPLMGDTVTFNVVIKNQGAGKSAYSRVAFYIDDIYLAFDSVNPIGPGATATKTFTWKAQAGSHTIKVVADSNHNVTESDETNNEKTVTFSILAPDLIIETITWLPAGPSKGDTVTFGVTIKNQGNGRANNSRVYFYIDDSSRGYQEVPRIDAGATATKTFTWIAHAGSHSIKAIVDKGGWVIESDENNNEKTVTMSTLPPDLIIETITSSPESLSIGDWVTFNVFIKNQGSGRSDYTYVTLYIDDKF</sequence>
<comment type="caution">
    <text evidence="2">The sequence shown here is derived from an EMBL/GenBank/DDBJ whole genome shotgun (WGS) entry which is preliminary data.</text>
</comment>
<dbReference type="InterPro" id="IPR013783">
    <property type="entry name" value="Ig-like_fold"/>
</dbReference>